<reference evidence="2 3" key="1">
    <citation type="submission" date="2019-02" db="EMBL/GenBank/DDBJ databases">
        <title>Ureibacillus thermophilus.</title>
        <authorList>
            <person name="Sunny J.S."/>
            <person name="Natarajan A."/>
            <person name="Saleena L.M."/>
        </authorList>
    </citation>
    <scope>NUCLEOTIDE SEQUENCE [LARGE SCALE GENOMIC DNA]</scope>
    <source>
        <strain evidence="2 3">LM102</strain>
    </source>
</reference>
<accession>A0A4P6UX25</accession>
<dbReference type="GO" id="GO:0016787">
    <property type="term" value="F:hydrolase activity"/>
    <property type="evidence" value="ECO:0007669"/>
    <property type="project" value="UniProtKB-KW"/>
</dbReference>
<sequence length="275" mass="31539">MIQYKDDHLTVFESQLYKTTSSVIQTEDCMIVVDPCLLPFEVDQIREYVMSIKGNRPIYLIITHSDWDHIVGAGAFPEAMVIASTAFEEKNPDDMIEQVKAFDDEYYIDRKTPLIYPKVDIAVEKDGQQLKIGNTLLTFYEAKGHTDDGIFAIVEPLGIWIAGDYLSNIEFPFIYSSSKDYINTLEKTETILANHRMNIMIPGHGHAACSREEIIKRKNDSLLYIISLKKAIQSNAEHEHLIAQYPYPRSLKKCHKENVQFLKKEMGEGLVRIKC</sequence>
<feature type="domain" description="Metallo-beta-lactamase" evidence="1">
    <location>
        <begin position="18"/>
        <end position="204"/>
    </location>
</feature>
<dbReference type="Gene3D" id="3.60.15.10">
    <property type="entry name" value="Ribonuclease Z/Hydroxyacylglutathione hydrolase-like"/>
    <property type="match status" value="1"/>
</dbReference>
<dbReference type="KEGG" id="uth:DKZ56_14510"/>
<dbReference type="SMART" id="SM00849">
    <property type="entry name" value="Lactamase_B"/>
    <property type="match status" value="1"/>
</dbReference>
<organism evidence="2 3">
    <name type="scientific">Ureibacillus thermophilus</name>
    <dbReference type="NCBI Taxonomy" id="367743"/>
    <lineage>
        <taxon>Bacteria</taxon>
        <taxon>Bacillati</taxon>
        <taxon>Bacillota</taxon>
        <taxon>Bacilli</taxon>
        <taxon>Bacillales</taxon>
        <taxon>Caryophanaceae</taxon>
        <taxon>Ureibacillus</taxon>
    </lineage>
</organism>
<dbReference type="RefSeq" id="WP_208650613.1">
    <property type="nucleotide sequence ID" value="NZ_CP036528.1"/>
</dbReference>
<dbReference type="InterPro" id="IPR001279">
    <property type="entry name" value="Metallo-B-lactamas"/>
</dbReference>
<gene>
    <name evidence="2" type="ORF">DKZ56_14510</name>
</gene>
<dbReference type="InterPro" id="IPR050855">
    <property type="entry name" value="NDM-1-like"/>
</dbReference>
<dbReference type="AlphaFoldDB" id="A0A4P6UX25"/>
<dbReference type="EMBL" id="CP036528">
    <property type="protein sequence ID" value="QBK26941.1"/>
    <property type="molecule type" value="Genomic_DNA"/>
</dbReference>
<keyword evidence="2" id="KW-0378">Hydrolase</keyword>
<evidence type="ECO:0000313" key="2">
    <source>
        <dbReference type="EMBL" id="QBK26941.1"/>
    </source>
</evidence>
<proteinExistence type="predicted"/>
<dbReference type="PANTHER" id="PTHR42951">
    <property type="entry name" value="METALLO-BETA-LACTAMASE DOMAIN-CONTAINING"/>
    <property type="match status" value="1"/>
</dbReference>
<dbReference type="Proteomes" id="UP000291151">
    <property type="component" value="Chromosome"/>
</dbReference>
<name>A0A4P6UX25_9BACL</name>
<protein>
    <submittedName>
        <fullName evidence="2">MBL fold metallo-hydrolase</fullName>
    </submittedName>
</protein>
<dbReference type="SUPFAM" id="SSF56281">
    <property type="entry name" value="Metallo-hydrolase/oxidoreductase"/>
    <property type="match status" value="1"/>
</dbReference>
<dbReference type="InterPro" id="IPR036866">
    <property type="entry name" value="RibonucZ/Hydroxyglut_hydro"/>
</dbReference>
<evidence type="ECO:0000259" key="1">
    <source>
        <dbReference type="SMART" id="SM00849"/>
    </source>
</evidence>
<evidence type="ECO:0000313" key="3">
    <source>
        <dbReference type="Proteomes" id="UP000291151"/>
    </source>
</evidence>
<dbReference type="PANTHER" id="PTHR42951:SF22">
    <property type="entry name" value="METALLO BETA-LACTAMASE SUPERFAMILY LIPOPROTEIN"/>
    <property type="match status" value="1"/>
</dbReference>
<dbReference type="Pfam" id="PF00753">
    <property type="entry name" value="Lactamase_B"/>
    <property type="match status" value="1"/>
</dbReference>
<keyword evidence="3" id="KW-1185">Reference proteome</keyword>